<keyword evidence="2" id="KW-1185">Reference proteome</keyword>
<dbReference type="Proteomes" id="UP000543554">
    <property type="component" value="Unassembled WGS sequence"/>
</dbReference>
<sequence length="32" mass="3778">MTPRQDGERGANLLYRELHARDFTGGYDIIRR</sequence>
<reference evidence="1 2" key="1">
    <citation type="submission" date="2020-08" db="EMBL/GenBank/DDBJ databases">
        <title>Genomic Encyclopedia of Type Strains, Phase IV (KMG-IV): sequencing the most valuable type-strain genomes for metagenomic binning, comparative biology and taxonomic classification.</title>
        <authorList>
            <person name="Goeker M."/>
        </authorList>
    </citation>
    <scope>NUCLEOTIDE SEQUENCE [LARGE SCALE GENOMIC DNA]</scope>
    <source>
        <strain evidence="1 2">DSM 11490</strain>
    </source>
</reference>
<name>A0AA40S7Y6_9HYPH</name>
<dbReference type="AlphaFoldDB" id="A0AA40S7Y6"/>
<proteinExistence type="predicted"/>
<dbReference type="EMBL" id="JACJIB010000019">
    <property type="protein sequence ID" value="MBA8916221.1"/>
    <property type="molecule type" value="Genomic_DNA"/>
</dbReference>
<gene>
    <name evidence="1" type="ORF">HNR51_005342</name>
</gene>
<evidence type="ECO:0000313" key="2">
    <source>
        <dbReference type="Proteomes" id="UP000543554"/>
    </source>
</evidence>
<organism evidence="1 2">
    <name type="scientific">Methylorubrum thiocyanatum</name>
    <dbReference type="NCBI Taxonomy" id="47958"/>
    <lineage>
        <taxon>Bacteria</taxon>
        <taxon>Pseudomonadati</taxon>
        <taxon>Pseudomonadota</taxon>
        <taxon>Alphaproteobacteria</taxon>
        <taxon>Hyphomicrobiales</taxon>
        <taxon>Methylobacteriaceae</taxon>
        <taxon>Methylorubrum</taxon>
    </lineage>
</organism>
<comment type="caution">
    <text evidence="1">The sequence shown here is derived from an EMBL/GenBank/DDBJ whole genome shotgun (WGS) entry which is preliminary data.</text>
</comment>
<accession>A0AA40S7Y6</accession>
<protein>
    <submittedName>
        <fullName evidence="1">Uncharacterized protein</fullName>
    </submittedName>
</protein>
<evidence type="ECO:0000313" key="1">
    <source>
        <dbReference type="EMBL" id="MBA8916221.1"/>
    </source>
</evidence>